<feature type="transmembrane region" description="Helical" evidence="1">
    <location>
        <begin position="306"/>
        <end position="324"/>
    </location>
</feature>
<dbReference type="Proteomes" id="UP000326951">
    <property type="component" value="Chromosome"/>
</dbReference>
<dbReference type="Pfam" id="PF04230">
    <property type="entry name" value="PS_pyruv_trans"/>
    <property type="match status" value="1"/>
</dbReference>
<name>A0A5K7WZG4_9BACL</name>
<dbReference type="GO" id="GO:0016740">
    <property type="term" value="F:transferase activity"/>
    <property type="evidence" value="ECO:0007669"/>
    <property type="project" value="UniProtKB-KW"/>
</dbReference>
<organism evidence="3 4">
    <name type="scientific">Sporolactobacillus terrae</name>
    <dbReference type="NCBI Taxonomy" id="269673"/>
    <lineage>
        <taxon>Bacteria</taxon>
        <taxon>Bacillati</taxon>
        <taxon>Bacillota</taxon>
        <taxon>Bacilli</taxon>
        <taxon>Bacillales</taxon>
        <taxon>Sporolactobacillaceae</taxon>
        <taxon>Sporolactobacillus</taxon>
    </lineage>
</organism>
<keyword evidence="1" id="KW-0472">Membrane</keyword>
<proteinExistence type="predicted"/>
<keyword evidence="1" id="KW-0812">Transmembrane</keyword>
<evidence type="ECO:0000313" key="4">
    <source>
        <dbReference type="Proteomes" id="UP000326951"/>
    </source>
</evidence>
<protein>
    <submittedName>
        <fullName evidence="3">Polysaccharide pyruvyl transferase CsaB</fullName>
    </submittedName>
</protein>
<accession>A0A5K7WZG4</accession>
<dbReference type="EMBL" id="AP021853">
    <property type="protein sequence ID" value="BBN97850.1"/>
    <property type="molecule type" value="Genomic_DNA"/>
</dbReference>
<evidence type="ECO:0000313" key="3">
    <source>
        <dbReference type="EMBL" id="BBN97850.1"/>
    </source>
</evidence>
<evidence type="ECO:0000259" key="2">
    <source>
        <dbReference type="Pfam" id="PF04230"/>
    </source>
</evidence>
<sequence length="392" mass="45537">MLKLSTNYLVNEVIILKVLIIGNFEGGNKGDDLVLDSLITMIKKYNQNMNEFIIPGLSTEHLLYIKKICSNAKIIIPSTSRRHFALRFLSLKTIYYSFKANIIITSAGILFDRKLFNPRYSFICTLYPILLLAKTFNKKCKVLGVCVDVITTEKGFKKKVLQNTIKLHDEIILRNPNVVNFFDEINYKHYKVAADCVFGLKKPEIKKRSSNTIALNITETLVVSNAKKRNEFLYALNNYIKKNMEKYNFVFFSTNKNDTEFIKRYIKSLDFKNNGVEFEIFDATEHSFEEINVFLSQLSLLIGMRMHSLILSLLNVIPIIGIVYDKKVSGLMMQCKLENFCFEFNELNYENLDLSINEIIKNSESIKNHIYETVNKKYIKVNCEVKKIFENL</sequence>
<gene>
    <name evidence="3" type="ORF">St703_05550</name>
</gene>
<evidence type="ECO:0000256" key="1">
    <source>
        <dbReference type="SAM" id="Phobius"/>
    </source>
</evidence>
<dbReference type="PANTHER" id="PTHR36836:SF1">
    <property type="entry name" value="COLANIC ACID BIOSYNTHESIS PROTEIN WCAK"/>
    <property type="match status" value="1"/>
</dbReference>
<feature type="domain" description="Polysaccharide pyruvyl transferase" evidence="2">
    <location>
        <begin position="28"/>
        <end position="325"/>
    </location>
</feature>
<keyword evidence="1" id="KW-1133">Transmembrane helix</keyword>
<dbReference type="InterPro" id="IPR007345">
    <property type="entry name" value="Polysacch_pyruvyl_Trfase"/>
</dbReference>
<dbReference type="PANTHER" id="PTHR36836">
    <property type="entry name" value="COLANIC ACID BIOSYNTHESIS PROTEIN WCAK"/>
    <property type="match status" value="1"/>
</dbReference>
<dbReference type="AlphaFoldDB" id="A0A5K7WZG4"/>
<reference evidence="3 4" key="1">
    <citation type="submission" date="2019-09" db="EMBL/GenBank/DDBJ databases">
        <title>Complete genome sequence of Sporolactobacillus terrae 70-3.</title>
        <authorList>
            <person name="Tanaka N."/>
            <person name="Shiwa Y."/>
            <person name="Fujita N."/>
            <person name="Tanasupawat S."/>
        </authorList>
    </citation>
    <scope>NUCLEOTIDE SEQUENCE [LARGE SCALE GENOMIC DNA]</scope>
    <source>
        <strain evidence="3 4">70-3</strain>
    </source>
</reference>
<keyword evidence="3" id="KW-0808">Transferase</keyword>